<dbReference type="AlphaFoldDB" id="A0A9Q8CMD5"/>
<evidence type="ECO:0000313" key="3">
    <source>
        <dbReference type="Proteomes" id="UP000295280"/>
    </source>
</evidence>
<dbReference type="EMBL" id="SCWD01000001">
    <property type="protein sequence ID" value="TDM04078.1"/>
    <property type="molecule type" value="Genomic_DNA"/>
</dbReference>
<dbReference type="PROSITE" id="PS51257">
    <property type="entry name" value="PROKAR_LIPOPROTEIN"/>
    <property type="match status" value="1"/>
</dbReference>
<protein>
    <submittedName>
        <fullName evidence="2">Uncharacterized protein</fullName>
    </submittedName>
</protein>
<sequence>MKRILIFLIPIIFTLAACGDQNKKDLIGVWKIENKEYEGAKIKFDDKYKNIVSPNEEFDDNEKEEYKVIDSKDNKITILQSATIDGDTKYIKEVYEFSEDRNHFRRTLTFPVDKNGNEVENSDVHDTGKWKRAKDEI</sequence>
<dbReference type="Proteomes" id="UP000295280">
    <property type="component" value="Unassembled WGS sequence"/>
</dbReference>
<comment type="caution">
    <text evidence="2">The sequence shown here is derived from an EMBL/GenBank/DDBJ whole genome shotgun (WGS) entry which is preliminary data.</text>
</comment>
<evidence type="ECO:0000313" key="2">
    <source>
        <dbReference type="EMBL" id="TDM04078.1"/>
    </source>
</evidence>
<reference evidence="2 3" key="1">
    <citation type="submission" date="2019-01" db="EMBL/GenBank/DDBJ databases">
        <title>Draft genome sequences of the type strains of six Macrococcus species.</title>
        <authorList>
            <person name="Mazhar S."/>
            <person name="Altermann E."/>
            <person name="Hill C."/>
            <person name="Mcauliffe O."/>
        </authorList>
    </citation>
    <scope>NUCLEOTIDE SEQUENCE [LARGE SCALE GENOMIC DNA]</scope>
    <source>
        <strain evidence="2 3">ATCC 51828</strain>
    </source>
</reference>
<feature type="compositionally biased region" description="Basic and acidic residues" evidence="1">
    <location>
        <begin position="122"/>
        <end position="137"/>
    </location>
</feature>
<dbReference type="OrthoDB" id="5944985at2"/>
<gene>
    <name evidence="2" type="ORF">ERX40_02605</name>
</gene>
<proteinExistence type="predicted"/>
<name>A0A9Q8CMD5_9STAP</name>
<organism evidence="2 3">
    <name type="scientific">Macrococcus carouselicus</name>
    <dbReference type="NCBI Taxonomy" id="69969"/>
    <lineage>
        <taxon>Bacteria</taxon>
        <taxon>Bacillati</taxon>
        <taxon>Bacillota</taxon>
        <taxon>Bacilli</taxon>
        <taxon>Bacillales</taxon>
        <taxon>Staphylococcaceae</taxon>
        <taxon>Macrococcus</taxon>
    </lineage>
</organism>
<dbReference type="RefSeq" id="WP_133416938.1">
    <property type="nucleotide sequence ID" value="NZ_SCWD01000001.1"/>
</dbReference>
<keyword evidence="3" id="KW-1185">Reference proteome</keyword>
<evidence type="ECO:0000256" key="1">
    <source>
        <dbReference type="SAM" id="MobiDB-lite"/>
    </source>
</evidence>
<accession>A0A9Q8CMD5</accession>
<feature type="region of interest" description="Disordered" evidence="1">
    <location>
        <begin position="116"/>
        <end position="137"/>
    </location>
</feature>